<reference evidence="2" key="1">
    <citation type="submission" date="2020-08" db="EMBL/GenBank/DDBJ databases">
        <title>Multicomponent nature underlies the extraordinary mechanical properties of spider dragline silk.</title>
        <authorList>
            <person name="Kono N."/>
            <person name="Nakamura H."/>
            <person name="Mori M."/>
            <person name="Yoshida Y."/>
            <person name="Ohtoshi R."/>
            <person name="Malay A.D."/>
            <person name="Moran D.A.P."/>
            <person name="Tomita M."/>
            <person name="Numata K."/>
            <person name="Arakawa K."/>
        </authorList>
    </citation>
    <scope>NUCLEOTIDE SEQUENCE</scope>
</reference>
<feature type="transmembrane region" description="Helical" evidence="1">
    <location>
        <begin position="28"/>
        <end position="51"/>
    </location>
</feature>
<evidence type="ECO:0000313" key="2">
    <source>
        <dbReference type="EMBL" id="GFT39107.1"/>
    </source>
</evidence>
<name>A0A8X6NX40_NEPPI</name>
<proteinExistence type="predicted"/>
<dbReference type="Proteomes" id="UP000887013">
    <property type="component" value="Unassembled WGS sequence"/>
</dbReference>
<comment type="caution">
    <text evidence="2">The sequence shown here is derived from an EMBL/GenBank/DDBJ whole genome shotgun (WGS) entry which is preliminary data.</text>
</comment>
<evidence type="ECO:0000256" key="1">
    <source>
        <dbReference type="SAM" id="Phobius"/>
    </source>
</evidence>
<dbReference type="AlphaFoldDB" id="A0A8X6NX40"/>
<accession>A0A8X6NX40</accession>
<gene>
    <name evidence="2" type="ORF">NPIL_245031</name>
</gene>
<protein>
    <submittedName>
        <fullName evidence="2">Uncharacterized protein</fullName>
    </submittedName>
</protein>
<dbReference type="EMBL" id="BMAW01109588">
    <property type="protein sequence ID" value="GFT39107.1"/>
    <property type="molecule type" value="Genomic_DNA"/>
</dbReference>
<sequence>MVIATIFEVCLHILQCVLRAFAGFDLLYFIQIIIVNLMIDFIDYFSMLVFYRVVFGQVTTLVRTVDAVEPVVSSLTVQKTRRTYDLRITEAIPNKPYFATFSWENWRPENPGSNSKQTIFCDYLKGELSTRESWKQFQTNRILRLSRGRTGDPRIPEAFPNKPYFVTILRENLRPENHGSNSKQTIFCELSQGKLSTCRIHGSSSNKPYLQTLSRRTLTKDPGLFQTNPELAQNHGQFQTNRILWTSRGGTCDLRIKGELDENLKHSNRILRLSRGRTGDPRIMETIQTTIFVTSQENDPRIMKQFQTNRILDFLWEKARRSSGNSNKPFVTSQGELDLRNQAEIQTPFWTFSWETCDSDHGNTINHILPQENFVTADHEKQFQPC</sequence>
<evidence type="ECO:0000313" key="3">
    <source>
        <dbReference type="Proteomes" id="UP000887013"/>
    </source>
</evidence>
<keyword evidence="1" id="KW-1133">Transmembrane helix</keyword>
<keyword evidence="1" id="KW-0812">Transmembrane</keyword>
<organism evidence="2 3">
    <name type="scientific">Nephila pilipes</name>
    <name type="common">Giant wood spider</name>
    <name type="synonym">Nephila maculata</name>
    <dbReference type="NCBI Taxonomy" id="299642"/>
    <lineage>
        <taxon>Eukaryota</taxon>
        <taxon>Metazoa</taxon>
        <taxon>Ecdysozoa</taxon>
        <taxon>Arthropoda</taxon>
        <taxon>Chelicerata</taxon>
        <taxon>Arachnida</taxon>
        <taxon>Araneae</taxon>
        <taxon>Araneomorphae</taxon>
        <taxon>Entelegynae</taxon>
        <taxon>Araneoidea</taxon>
        <taxon>Nephilidae</taxon>
        <taxon>Nephila</taxon>
    </lineage>
</organism>
<keyword evidence="3" id="KW-1185">Reference proteome</keyword>
<keyword evidence="1" id="KW-0472">Membrane</keyword>